<sequence length="1453" mass="169073">MSPSKYLLNPPEELHPYTAIANDKYKNKVPSDQESKLIYPDFGPWKHKKEEDQILLNFVSKGYYVSSKVNFESISARSSLHESLPNLSNELASQFSKVLKIREQEINKISSSDNNPASIDSLRVFNPLAGPGFVLPNRVTLTDNRKELWLQELSSPHTSLHKISKFIPHGLKRRQVIEQCYVKQIPLRRAIWLLKTCYSIEAHALQVKYLNTNSNSKSEWDLNRLINDPNTDLEKISESISSPLYKEWTDNFVYILEKLVFEMNQYYNDAAKLKKWKTELNYFLKLLGNCYSLDLLNKEVFHHWLIEFISKIELFEFLPTALHILTIFWDKLINSSNLPDKSFSLQCNNSTHSTNNNFLVSKITDILLYKYYVVSNAKSMINDESYIINDVRKNTKIKESILSILRNLIWKLFQRSTLDIFLFNASSWDLYKPYIFEIISLKWASSSTVNKGEIKKKLELISYRNETLRSNSLLATSSSAASSPSNTSNWDADYSNIFKSSSKDPNLKVIRIQFADISFTKKLDDNSTAFDWAQYIDQNPLQKTQILQLILWAIHPSRTFHYESMQLVAKILLLQINSSLADNFPEYEIEDLIWSVVFQIAKLNSTNLKLLVCLKSLYKILNILIIYGIIKVPTYIRKLISSGIMYLQDSGDKFLHVNLIINLKISPLMKSQFNMVLRNVIEYDPSFYEQYNFDTLLKAAESNKERLLSGDYDGSSHLNLPQSSKIMLAEACLNHLCSGSSPEPVSSSMIMRMFNLFWLDLDVLYHFYKWIEFIVYHQLLADIDAMETLIDILIKYQKLFSQFVNDHILFTKTFIYIYSKILKGSDALHYNILSFVKFWKFFMKNFPVALIIDNDLKHELSEIYEEEKNKLKKLQEDDEFVHSLFKCLNDIDFHVSNCAKLFQLNIKVIISDSNETEIRQKSRYNLLLLMSANSREYNKLMSIFLKRKSFQEKDLIKLISAKLLTMEQISSTLGISFVLDLLTYNSKNDVRSEIFYQFHEEEFIKSNLKSILISCQLDLSKRYTTFIGLVTTYGPISQYSRIVTTVLMKTLKQRPTMASQIMNDILNFNCRNQDVQASTVDDGEDDDTEDEVSIDEPLLYETYSMLDFTNLWVFQAFTGYQFSKILEKNETQEDIDEYLKEFLYKIFDVTELNELTSELFDEINQIEWIDKIVQLVENDFFENILLDSGENKLSREYLILIVDTTTSLSRKFTKLTSANSSLFFKCFDKCERIISKFVESDNLQPIALQLDVSIKILTIHQNSVLETIVQGLKTESERDRINKFVTNLFKLFEKVSFSLKLKLLLYEILSSLKSYCYYVATLGETSIDDENVSIVPQGRSNSKMQNDFKVPENLINLPPFQVSSFMKVSDDNTDSSVALNLGITPTKDVDYSNDHGRWFIYDKKSKRYVCKFKNVPYNNIKNYQNDTDPVNSFNNGCYNLSLFDASYENKNPH</sequence>
<evidence type="ECO:0000256" key="4">
    <source>
        <dbReference type="ARBA" id="ARBA00023015"/>
    </source>
</evidence>
<dbReference type="GO" id="GO:0045944">
    <property type="term" value="P:positive regulation of transcription by RNA polymerase II"/>
    <property type="evidence" value="ECO:0007669"/>
    <property type="project" value="EnsemblFungi"/>
</dbReference>
<evidence type="ECO:0000259" key="8">
    <source>
        <dbReference type="SMART" id="SM01281"/>
    </source>
</evidence>
<evidence type="ECO:0000256" key="3">
    <source>
        <dbReference type="ARBA" id="ARBA00019622"/>
    </source>
</evidence>
<dbReference type="PANTHER" id="PTHR46567:SF1">
    <property type="entry name" value="MEDIATOR OF RNA POLYMERASE II TRANSCRIPTION SUBUNIT 12"/>
    <property type="match status" value="1"/>
</dbReference>
<dbReference type="SMART" id="SM01281">
    <property type="entry name" value="Med12"/>
    <property type="match status" value="1"/>
</dbReference>
<evidence type="ECO:0000256" key="7">
    <source>
        <dbReference type="ARBA" id="ARBA00032010"/>
    </source>
</evidence>
<evidence type="ECO:0000313" key="9">
    <source>
        <dbReference type="EMBL" id="CCF59022.1"/>
    </source>
</evidence>
<evidence type="ECO:0000256" key="6">
    <source>
        <dbReference type="ARBA" id="ARBA00023242"/>
    </source>
</evidence>
<comment type="subcellular location">
    <subcellularLocation>
        <location evidence="1">Nucleus</location>
    </subcellularLocation>
</comment>
<protein>
    <recommendedName>
        <fullName evidence="3">Mediator of RNA polymerase II transcription subunit 12</fullName>
    </recommendedName>
    <alternativeName>
        <fullName evidence="7">Mediator complex subunit 12</fullName>
    </alternativeName>
</protein>
<dbReference type="GO" id="GO:1990508">
    <property type="term" value="C:CKM complex"/>
    <property type="evidence" value="ECO:0007669"/>
    <property type="project" value="EnsemblFungi"/>
</dbReference>
<dbReference type="InterPro" id="IPR019035">
    <property type="entry name" value="Mediator_Med12"/>
</dbReference>
<dbReference type="Pfam" id="PF09497">
    <property type="entry name" value="Med12"/>
    <property type="match status" value="1"/>
</dbReference>
<dbReference type="HOGENOM" id="CLU_256280_0_0_1"/>
<keyword evidence="4" id="KW-0805">Transcription regulation</keyword>
<keyword evidence="6" id="KW-0539">Nucleus</keyword>
<evidence type="ECO:0000256" key="5">
    <source>
        <dbReference type="ARBA" id="ARBA00023163"/>
    </source>
</evidence>
<dbReference type="InParanoid" id="H2AXC2"/>
<accession>H2AXC2</accession>
<dbReference type="Proteomes" id="UP000005220">
    <property type="component" value="Chromosome 6"/>
</dbReference>
<evidence type="ECO:0000256" key="1">
    <source>
        <dbReference type="ARBA" id="ARBA00004123"/>
    </source>
</evidence>
<feature type="domain" description="Mediator complex subunit Med12" evidence="8">
    <location>
        <begin position="132"/>
        <end position="195"/>
    </location>
</feature>
<dbReference type="RefSeq" id="XP_003958157.1">
    <property type="nucleotide sequence ID" value="XM_003958108.1"/>
</dbReference>
<reference evidence="9 10" key="1">
    <citation type="journal article" date="2011" name="Proc. Natl. Acad. Sci. U.S.A.">
        <title>Evolutionary erosion of yeast sex chromosomes by mating-type switching accidents.</title>
        <authorList>
            <person name="Gordon J.L."/>
            <person name="Armisen D."/>
            <person name="Proux-Wera E."/>
            <person name="Oheigeartaigh S.S."/>
            <person name="Byrne K.P."/>
            <person name="Wolfe K.H."/>
        </authorList>
    </citation>
    <scope>NUCLEOTIDE SEQUENCE [LARGE SCALE GENOMIC DNA]</scope>
    <source>
        <strain evidence="10">ATCC 22294 / BCRC 22015 / CBS 2517 / CECT 1963 / NBRC 1671 / NRRL Y-8276</strain>
    </source>
</reference>
<dbReference type="FunCoup" id="H2AXC2">
    <property type="interactions" value="179"/>
</dbReference>
<dbReference type="GO" id="GO:0000411">
    <property type="term" value="P:positive regulation of transcription by galactose"/>
    <property type="evidence" value="ECO:0007669"/>
    <property type="project" value="EnsemblFungi"/>
</dbReference>
<dbReference type="EMBL" id="HE650826">
    <property type="protein sequence ID" value="CCF59022.1"/>
    <property type="molecule type" value="Genomic_DNA"/>
</dbReference>
<gene>
    <name evidence="9" type="primary">KAFR0F04270</name>
    <name evidence="9" type="ORF">KAFR_0F04270</name>
</gene>
<dbReference type="GeneID" id="13884489"/>
<keyword evidence="5" id="KW-0804">Transcription</keyword>
<evidence type="ECO:0000256" key="2">
    <source>
        <dbReference type="ARBA" id="ARBA00010289"/>
    </source>
</evidence>
<organism evidence="9 10">
    <name type="scientific">Kazachstania africana (strain ATCC 22294 / BCRC 22015 / CBS 2517 / CECT 1963 / NBRC 1671 / NRRL Y-8276)</name>
    <name type="common">Yeast</name>
    <name type="synonym">Kluyveromyces africanus</name>
    <dbReference type="NCBI Taxonomy" id="1071382"/>
    <lineage>
        <taxon>Eukaryota</taxon>
        <taxon>Fungi</taxon>
        <taxon>Dikarya</taxon>
        <taxon>Ascomycota</taxon>
        <taxon>Saccharomycotina</taxon>
        <taxon>Saccharomycetes</taxon>
        <taxon>Saccharomycetales</taxon>
        <taxon>Saccharomycetaceae</taxon>
        <taxon>Kazachstania</taxon>
    </lineage>
</organism>
<proteinExistence type="inferred from homology"/>
<dbReference type="GO" id="GO:0003713">
    <property type="term" value="F:transcription coactivator activity"/>
    <property type="evidence" value="ECO:0007669"/>
    <property type="project" value="EnsemblFungi"/>
</dbReference>
<dbReference type="GO" id="GO:0016592">
    <property type="term" value="C:mediator complex"/>
    <property type="evidence" value="ECO:0007669"/>
    <property type="project" value="EnsemblFungi"/>
</dbReference>
<dbReference type="STRING" id="1071382.H2AXC2"/>
<dbReference type="OrthoDB" id="20828at2759"/>
<dbReference type="KEGG" id="kaf:KAFR_0F04270"/>
<evidence type="ECO:0000313" key="10">
    <source>
        <dbReference type="Proteomes" id="UP000005220"/>
    </source>
</evidence>
<keyword evidence="10" id="KW-1185">Reference proteome</keyword>
<dbReference type="GO" id="GO:0000122">
    <property type="term" value="P:negative regulation of transcription by RNA polymerase II"/>
    <property type="evidence" value="ECO:0007669"/>
    <property type="project" value="EnsemblFungi"/>
</dbReference>
<name>H2AXC2_KAZAF</name>
<comment type="similarity">
    <text evidence="2">Belongs to the Mediator complex subunit 12 family.</text>
</comment>
<dbReference type="PANTHER" id="PTHR46567">
    <property type="entry name" value="MEDIATOR OF RNA POLYMERASE II TRANSCRIPTION SUBUNIT 12"/>
    <property type="match status" value="1"/>
</dbReference>
<dbReference type="eggNOG" id="KOG4522">
    <property type="taxonomic scope" value="Eukaryota"/>
</dbReference>